<evidence type="ECO:0000256" key="3">
    <source>
        <dbReference type="ARBA" id="ARBA00022801"/>
    </source>
</evidence>
<keyword evidence="2" id="KW-0645">Protease</keyword>
<dbReference type="InterPro" id="IPR051202">
    <property type="entry name" value="Peptidase_C40"/>
</dbReference>
<protein>
    <submittedName>
        <fullName evidence="6">Invasion associated protein p60</fullName>
    </submittedName>
</protein>
<dbReference type="InterPro" id="IPR000064">
    <property type="entry name" value="NLP_P60_dom"/>
</dbReference>
<sequence>MSIFSNAQKLNYPNTYITEIAKKHLGQKYVWGGNGNRGYDCSGFTKEVFEKKGINIPRRSWKQAKVGKRISKKNLKKGDLIFFNSKKQKRINHVGIYLGNGKFIHASRFHRKIVISRLKEYKRYFKWGRRLT</sequence>
<keyword evidence="4" id="KW-0788">Thiol protease</keyword>
<keyword evidence="3" id="KW-0378">Hydrolase</keyword>
<evidence type="ECO:0000256" key="2">
    <source>
        <dbReference type="ARBA" id="ARBA00022670"/>
    </source>
</evidence>
<evidence type="ECO:0000256" key="4">
    <source>
        <dbReference type="ARBA" id="ARBA00022807"/>
    </source>
</evidence>
<dbReference type="GO" id="GO:0006508">
    <property type="term" value="P:proteolysis"/>
    <property type="evidence" value="ECO:0007669"/>
    <property type="project" value="UniProtKB-KW"/>
</dbReference>
<name>A0A6S6T7W1_9BACT</name>
<dbReference type="GO" id="GO:0008234">
    <property type="term" value="F:cysteine-type peptidase activity"/>
    <property type="evidence" value="ECO:0007669"/>
    <property type="project" value="UniProtKB-KW"/>
</dbReference>
<dbReference type="PROSITE" id="PS51935">
    <property type="entry name" value="NLPC_P60"/>
    <property type="match status" value="1"/>
</dbReference>
<dbReference type="AlphaFoldDB" id="A0A6S6T7W1"/>
<dbReference type="Gene3D" id="3.90.1720.10">
    <property type="entry name" value="endopeptidase domain like (from Nostoc punctiforme)"/>
    <property type="match status" value="1"/>
</dbReference>
<gene>
    <name evidence="6" type="ORF">HELGO_WM15109</name>
</gene>
<dbReference type="PANTHER" id="PTHR47053:SF1">
    <property type="entry name" value="MUREIN DD-ENDOPEPTIDASE MEPH-RELATED"/>
    <property type="match status" value="1"/>
</dbReference>
<feature type="domain" description="NlpC/P60" evidence="5">
    <location>
        <begin position="11"/>
        <end position="132"/>
    </location>
</feature>
<accession>A0A6S6T7W1</accession>
<evidence type="ECO:0000313" key="6">
    <source>
        <dbReference type="EMBL" id="CAA6811253.1"/>
    </source>
</evidence>
<reference evidence="6" key="1">
    <citation type="submission" date="2020-01" db="EMBL/GenBank/DDBJ databases">
        <authorList>
            <person name="Meier V. D."/>
            <person name="Meier V D."/>
        </authorList>
    </citation>
    <scope>NUCLEOTIDE SEQUENCE</scope>
    <source>
        <strain evidence="6">HLG_WM_MAG_02</strain>
    </source>
</reference>
<organism evidence="6">
    <name type="scientific">uncultured Sulfurovum sp</name>
    <dbReference type="NCBI Taxonomy" id="269237"/>
    <lineage>
        <taxon>Bacteria</taxon>
        <taxon>Pseudomonadati</taxon>
        <taxon>Campylobacterota</taxon>
        <taxon>Epsilonproteobacteria</taxon>
        <taxon>Campylobacterales</taxon>
        <taxon>Sulfurovaceae</taxon>
        <taxon>Sulfurovum</taxon>
        <taxon>environmental samples</taxon>
    </lineage>
</organism>
<dbReference type="InterPro" id="IPR038765">
    <property type="entry name" value="Papain-like_cys_pep_sf"/>
</dbReference>
<evidence type="ECO:0000256" key="1">
    <source>
        <dbReference type="ARBA" id="ARBA00007074"/>
    </source>
</evidence>
<evidence type="ECO:0000259" key="5">
    <source>
        <dbReference type="PROSITE" id="PS51935"/>
    </source>
</evidence>
<proteinExistence type="inferred from homology"/>
<dbReference type="SUPFAM" id="SSF54001">
    <property type="entry name" value="Cysteine proteinases"/>
    <property type="match status" value="1"/>
</dbReference>
<dbReference type="PANTHER" id="PTHR47053">
    <property type="entry name" value="MUREIN DD-ENDOPEPTIDASE MEPH-RELATED"/>
    <property type="match status" value="1"/>
</dbReference>
<dbReference type="Pfam" id="PF00877">
    <property type="entry name" value="NLPC_P60"/>
    <property type="match status" value="1"/>
</dbReference>
<dbReference type="EMBL" id="CACVAZ010000066">
    <property type="protein sequence ID" value="CAA6811253.1"/>
    <property type="molecule type" value="Genomic_DNA"/>
</dbReference>
<comment type="similarity">
    <text evidence="1">Belongs to the peptidase C40 family.</text>
</comment>